<dbReference type="Proteomes" id="UP001430377">
    <property type="component" value="Unassembled WGS sequence"/>
</dbReference>
<proteinExistence type="predicted"/>
<organism evidence="1 2">
    <name type="scientific">Haloarcula rubra</name>
    <dbReference type="NCBI Taxonomy" id="2487747"/>
    <lineage>
        <taxon>Archaea</taxon>
        <taxon>Methanobacteriati</taxon>
        <taxon>Methanobacteriota</taxon>
        <taxon>Stenosarchaea group</taxon>
        <taxon>Halobacteria</taxon>
        <taxon>Halobacteriales</taxon>
        <taxon>Haloarculaceae</taxon>
        <taxon>Haloarcula</taxon>
    </lineage>
</organism>
<evidence type="ECO:0000313" key="2">
    <source>
        <dbReference type="Proteomes" id="UP001430377"/>
    </source>
</evidence>
<sequence length="66" mass="7120">MSGECHYCHGVVSGSERDHIVLDQHGNHEVYLHEQCADGHNLIETVGASSSEVEVVCPECGAVETQ</sequence>
<accession>A0AAW4PWP9</accession>
<evidence type="ECO:0008006" key="3">
    <source>
        <dbReference type="Google" id="ProtNLM"/>
    </source>
</evidence>
<dbReference type="AlphaFoldDB" id="A0AAW4PWP9"/>
<comment type="caution">
    <text evidence="1">The sequence shown here is derived from an EMBL/GenBank/DDBJ whole genome shotgun (WGS) entry which is preliminary data.</text>
</comment>
<dbReference type="EMBL" id="RKLR01000010">
    <property type="protein sequence ID" value="MBX0325074.1"/>
    <property type="molecule type" value="Genomic_DNA"/>
</dbReference>
<dbReference type="RefSeq" id="WP_220619943.1">
    <property type="nucleotide sequence ID" value="NZ_RKLR01000010.1"/>
</dbReference>
<name>A0AAW4PWP9_9EURY</name>
<gene>
    <name evidence="1" type="ORF">EGH21_18760</name>
</gene>
<keyword evidence="2" id="KW-1185">Reference proteome</keyword>
<protein>
    <recommendedName>
        <fullName evidence="3">Small CPxCG-related zinc finger protein</fullName>
    </recommendedName>
</protein>
<evidence type="ECO:0000313" key="1">
    <source>
        <dbReference type="EMBL" id="MBX0325074.1"/>
    </source>
</evidence>
<reference evidence="1 2" key="1">
    <citation type="submission" date="2021-06" db="EMBL/GenBank/DDBJ databases">
        <title>Halomicroarcula sp. a new haloarchaeum isolated from saline soil.</title>
        <authorList>
            <person name="Duran-Viseras A."/>
            <person name="Sanchez-Porro C."/>
            <person name="Ventosa A."/>
        </authorList>
    </citation>
    <scope>NUCLEOTIDE SEQUENCE [LARGE SCALE GENOMIC DNA]</scope>
    <source>
        <strain evidence="1 2">F13</strain>
    </source>
</reference>